<dbReference type="OrthoDB" id="8565372at2"/>
<reference evidence="2 3" key="1">
    <citation type="submission" date="2018-06" db="EMBL/GenBank/DDBJ databases">
        <title>Complete Genome Sequence of Desulfobacter hydrogenophilus (DSM3380).</title>
        <authorList>
            <person name="Marietou A."/>
            <person name="Schreiber L."/>
            <person name="Marshall I."/>
            <person name="Jorgensen B."/>
        </authorList>
    </citation>
    <scope>NUCLEOTIDE SEQUENCE [LARGE SCALE GENOMIC DNA]</scope>
    <source>
        <strain evidence="2 3">DSM 3380</strain>
    </source>
</reference>
<dbReference type="RefSeq" id="WP_111953988.1">
    <property type="nucleotide sequence ID" value="NZ_CP036313.1"/>
</dbReference>
<dbReference type="EMBL" id="QLNI01000006">
    <property type="protein sequence ID" value="RAM03268.1"/>
    <property type="molecule type" value="Genomic_DNA"/>
</dbReference>
<protein>
    <submittedName>
        <fullName evidence="2">Uncharacterized protein</fullName>
    </submittedName>
</protein>
<name>A0A328FF54_9BACT</name>
<keyword evidence="4" id="KW-1185">Reference proteome</keyword>
<accession>A0A328FF54</accession>
<evidence type="ECO:0000313" key="3">
    <source>
        <dbReference type="Proteomes" id="UP000248798"/>
    </source>
</evidence>
<dbReference type="EMBL" id="CP036313">
    <property type="protein sequence ID" value="QBH12533.1"/>
    <property type="molecule type" value="Genomic_DNA"/>
</dbReference>
<gene>
    <name evidence="2" type="ORF">DO021_04075</name>
    <name evidence="1" type="ORF">EYB58_06155</name>
</gene>
<organism evidence="2 3">
    <name type="scientific">Desulfobacter hydrogenophilus</name>
    <dbReference type="NCBI Taxonomy" id="2291"/>
    <lineage>
        <taxon>Bacteria</taxon>
        <taxon>Pseudomonadati</taxon>
        <taxon>Thermodesulfobacteriota</taxon>
        <taxon>Desulfobacteria</taxon>
        <taxon>Desulfobacterales</taxon>
        <taxon>Desulfobacteraceae</taxon>
        <taxon>Desulfobacter</taxon>
    </lineage>
</organism>
<evidence type="ECO:0000313" key="4">
    <source>
        <dbReference type="Proteomes" id="UP000293902"/>
    </source>
</evidence>
<reference evidence="1 4" key="2">
    <citation type="submission" date="2019-02" db="EMBL/GenBank/DDBJ databases">
        <title>Complete genome sequence of Desulfobacter hydrogenophilus AcRS1.</title>
        <authorList>
            <person name="Marietou A."/>
            <person name="Lund M.B."/>
            <person name="Marshall I.P.G."/>
            <person name="Schreiber L."/>
            <person name="Jorgensen B."/>
        </authorList>
    </citation>
    <scope>NUCLEOTIDE SEQUENCE [LARGE SCALE GENOMIC DNA]</scope>
    <source>
        <strain evidence="1 4">AcRS1</strain>
    </source>
</reference>
<evidence type="ECO:0000313" key="2">
    <source>
        <dbReference type="EMBL" id="RAM03268.1"/>
    </source>
</evidence>
<evidence type="ECO:0000313" key="1">
    <source>
        <dbReference type="EMBL" id="QBH12533.1"/>
    </source>
</evidence>
<sequence>MELIKFGLDVATNLFDLGTSVLIPSSAISAVKDLGRAAQMIKKTLNVLNGTMKLYQTMSGTLQTLSNAEKTLEGLEGMEFGDTVRIGWDEMSIQLDVVMATGPSDASVTEAKAKMVAAFKILVARGKAMVSAQSSLHQIQRDIYMTQRQKELNMNQEERLKALTTRLNPKNIQDLDRSAIDLVGLTGRLEYMHRQMLTTFSKSFLLQDQALQYAWLQPPTIISSYSLLTFMKARIAQSQASMNAKSHLLQYQAATTDELVYEVDGILTDNISGGRSCQIVINPESREFAQYVNLRVVGVTATVDGVKSTDSGKLLVRLTFEDSPFVDRNVERQPPV</sequence>
<dbReference type="Proteomes" id="UP000293902">
    <property type="component" value="Chromosome"/>
</dbReference>
<dbReference type="Proteomes" id="UP000248798">
    <property type="component" value="Unassembled WGS sequence"/>
</dbReference>
<proteinExistence type="predicted"/>
<dbReference type="AlphaFoldDB" id="A0A328FF54"/>